<evidence type="ECO:0000256" key="3">
    <source>
        <dbReference type="ARBA" id="ARBA00011245"/>
    </source>
</evidence>
<dbReference type="RefSeq" id="WP_194020165.1">
    <property type="nucleotide sequence ID" value="NZ_JADEVV010000034.1"/>
</dbReference>
<keyword evidence="5 10" id="KW-0540">Nuclease</keyword>
<evidence type="ECO:0000256" key="4">
    <source>
        <dbReference type="ARBA" id="ARBA00012180"/>
    </source>
</evidence>
<keyword evidence="10" id="KW-0963">Cytoplasm</keyword>
<evidence type="ECO:0000256" key="1">
    <source>
        <dbReference type="ARBA" id="ARBA00000077"/>
    </source>
</evidence>
<evidence type="ECO:0000256" key="8">
    <source>
        <dbReference type="ARBA" id="ARBA00022801"/>
    </source>
</evidence>
<keyword evidence="9 10" id="KW-0460">Magnesium</keyword>
<feature type="binding site" evidence="10">
    <location>
        <position position="52"/>
    </location>
    <ligand>
        <name>Mg(2+)</name>
        <dbReference type="ChEBI" id="CHEBI:18420"/>
        <label>1</label>
    </ligand>
</feature>
<dbReference type="GO" id="GO:0004523">
    <property type="term" value="F:RNA-DNA hybrid ribonuclease activity"/>
    <property type="evidence" value="ECO:0007669"/>
    <property type="project" value="UniProtKB-EC"/>
</dbReference>
<dbReference type="InterPro" id="IPR050092">
    <property type="entry name" value="RNase_H"/>
</dbReference>
<dbReference type="EMBL" id="JADEVV010000034">
    <property type="protein sequence ID" value="MBE9254605.1"/>
    <property type="molecule type" value="Genomic_DNA"/>
</dbReference>
<dbReference type="Proteomes" id="UP000658720">
    <property type="component" value="Unassembled WGS sequence"/>
</dbReference>
<comment type="similarity">
    <text evidence="2 10">Belongs to the RNase H family.</text>
</comment>
<comment type="cofactor">
    <cofactor evidence="10">
        <name>Mg(2+)</name>
        <dbReference type="ChEBI" id="CHEBI:18420"/>
    </cofactor>
    <text evidence="10">Binds 1 Mg(2+) ion per subunit. May bind a second metal ion at a regulatory site, or after substrate binding.</text>
</comment>
<dbReference type="CDD" id="cd09278">
    <property type="entry name" value="RNase_HI_prokaryote_like"/>
    <property type="match status" value="1"/>
</dbReference>
<protein>
    <recommendedName>
        <fullName evidence="4 10">Ribonuclease H</fullName>
        <shortName evidence="10">RNase H</shortName>
        <ecNumber evidence="4 10">3.1.26.4</ecNumber>
    </recommendedName>
</protein>
<evidence type="ECO:0000256" key="10">
    <source>
        <dbReference type="HAMAP-Rule" id="MF_00042"/>
    </source>
</evidence>
<evidence type="ECO:0000313" key="13">
    <source>
        <dbReference type="Proteomes" id="UP000658720"/>
    </source>
</evidence>
<comment type="subunit">
    <text evidence="3 10">Monomer.</text>
</comment>
<organism evidence="12 13">
    <name type="scientific">Synechocystis salina LEGE 00031</name>
    <dbReference type="NCBI Taxonomy" id="1828736"/>
    <lineage>
        <taxon>Bacteria</taxon>
        <taxon>Bacillati</taxon>
        <taxon>Cyanobacteriota</taxon>
        <taxon>Cyanophyceae</taxon>
        <taxon>Synechococcales</taxon>
        <taxon>Merismopediaceae</taxon>
        <taxon>Synechocystis</taxon>
    </lineage>
</organism>
<dbReference type="PANTHER" id="PTHR10642">
    <property type="entry name" value="RIBONUCLEASE H1"/>
    <property type="match status" value="1"/>
</dbReference>
<dbReference type="PANTHER" id="PTHR10642:SF26">
    <property type="entry name" value="RIBONUCLEASE H1"/>
    <property type="match status" value="1"/>
</dbReference>
<name>A0ABR9VTC7_9SYNC</name>
<dbReference type="NCBIfam" id="NF001236">
    <property type="entry name" value="PRK00203.1"/>
    <property type="match status" value="1"/>
</dbReference>
<evidence type="ECO:0000313" key="12">
    <source>
        <dbReference type="EMBL" id="MBE9254605.1"/>
    </source>
</evidence>
<dbReference type="PROSITE" id="PS50879">
    <property type="entry name" value="RNASE_H_1"/>
    <property type="match status" value="1"/>
</dbReference>
<keyword evidence="6 10" id="KW-0479">Metal-binding</keyword>
<dbReference type="HAMAP" id="MF_00042">
    <property type="entry name" value="RNase_H"/>
    <property type="match status" value="1"/>
</dbReference>
<dbReference type="InterPro" id="IPR012337">
    <property type="entry name" value="RNaseH-like_sf"/>
</dbReference>
<evidence type="ECO:0000256" key="2">
    <source>
        <dbReference type="ARBA" id="ARBA00005300"/>
    </source>
</evidence>
<comment type="subcellular location">
    <subcellularLocation>
        <location evidence="10">Cytoplasm</location>
    </subcellularLocation>
</comment>
<dbReference type="SUPFAM" id="SSF53098">
    <property type="entry name" value="Ribonuclease H-like"/>
    <property type="match status" value="1"/>
</dbReference>
<evidence type="ECO:0000256" key="6">
    <source>
        <dbReference type="ARBA" id="ARBA00022723"/>
    </source>
</evidence>
<reference evidence="12 13" key="1">
    <citation type="submission" date="2020-10" db="EMBL/GenBank/DDBJ databases">
        <authorList>
            <person name="Castelo-Branco R."/>
            <person name="Eusebio N."/>
            <person name="Adriana R."/>
            <person name="Vieira A."/>
            <person name="Brugerolle De Fraissinette N."/>
            <person name="Rezende De Castro R."/>
            <person name="Schneider M.P."/>
            <person name="Vasconcelos V."/>
            <person name="Leao P.N."/>
        </authorList>
    </citation>
    <scope>NUCLEOTIDE SEQUENCE [LARGE SCALE GENOMIC DNA]</scope>
    <source>
        <strain evidence="12 13">LEGE 00031</strain>
    </source>
</reference>
<proteinExistence type="inferred from homology"/>
<gene>
    <name evidence="10 12" type="primary">rnhA</name>
    <name evidence="12" type="ORF">IQ217_12310</name>
</gene>
<dbReference type="EC" id="3.1.26.4" evidence="4 10"/>
<evidence type="ECO:0000256" key="9">
    <source>
        <dbReference type="ARBA" id="ARBA00022842"/>
    </source>
</evidence>
<feature type="binding site" evidence="10">
    <location>
        <position position="74"/>
    </location>
    <ligand>
        <name>Mg(2+)</name>
        <dbReference type="ChEBI" id="CHEBI:18420"/>
        <label>1</label>
    </ligand>
</feature>
<feature type="binding site" evidence="10">
    <location>
        <position position="139"/>
    </location>
    <ligand>
        <name>Mg(2+)</name>
        <dbReference type="ChEBI" id="CHEBI:18420"/>
        <label>2</label>
    </ligand>
</feature>
<dbReference type="InterPro" id="IPR036397">
    <property type="entry name" value="RNaseH_sf"/>
</dbReference>
<dbReference type="Pfam" id="PF00075">
    <property type="entry name" value="RNase_H"/>
    <property type="match status" value="1"/>
</dbReference>
<evidence type="ECO:0000256" key="5">
    <source>
        <dbReference type="ARBA" id="ARBA00022722"/>
    </source>
</evidence>
<comment type="function">
    <text evidence="10">Endonuclease that specifically degrades the RNA of RNA-DNA hybrids.</text>
</comment>
<dbReference type="InterPro" id="IPR022892">
    <property type="entry name" value="RNaseHI"/>
</dbReference>
<sequence length="160" mass="17836">MASTPNSVTLYTDGACSMNPGPGGYGAVILYDDGRREELSAGYKMTTNNRMEIMGAIAALSHLPEPSQVLLYTDSRYLVDAMSKGWAKKWKAKGWQRNAKEKAKNPDLWETMLALCEKHQVTFQWVKAHAGNKENERCDRLAVAAYQNKPSLVDEGFGKF</sequence>
<keyword evidence="13" id="KW-1185">Reference proteome</keyword>
<feature type="binding site" evidence="10">
    <location>
        <position position="13"/>
    </location>
    <ligand>
        <name>Mg(2+)</name>
        <dbReference type="ChEBI" id="CHEBI:18420"/>
        <label>1</label>
    </ligand>
</feature>
<feature type="domain" description="RNase H type-1" evidence="11">
    <location>
        <begin position="4"/>
        <end position="147"/>
    </location>
</feature>
<comment type="catalytic activity">
    <reaction evidence="1 10">
        <text>Endonucleolytic cleavage to 5'-phosphomonoester.</text>
        <dbReference type="EC" id="3.1.26.4"/>
    </reaction>
</comment>
<evidence type="ECO:0000256" key="7">
    <source>
        <dbReference type="ARBA" id="ARBA00022759"/>
    </source>
</evidence>
<keyword evidence="8 10" id="KW-0378">Hydrolase</keyword>
<feature type="binding site" evidence="10">
    <location>
        <position position="13"/>
    </location>
    <ligand>
        <name>Mg(2+)</name>
        <dbReference type="ChEBI" id="CHEBI:18420"/>
        <label>2</label>
    </ligand>
</feature>
<dbReference type="InterPro" id="IPR002156">
    <property type="entry name" value="RNaseH_domain"/>
</dbReference>
<comment type="caution">
    <text evidence="12">The sequence shown here is derived from an EMBL/GenBank/DDBJ whole genome shotgun (WGS) entry which is preliminary data.</text>
</comment>
<evidence type="ECO:0000259" key="11">
    <source>
        <dbReference type="PROSITE" id="PS50879"/>
    </source>
</evidence>
<dbReference type="Gene3D" id="3.30.420.10">
    <property type="entry name" value="Ribonuclease H-like superfamily/Ribonuclease H"/>
    <property type="match status" value="1"/>
</dbReference>
<keyword evidence="7 10" id="KW-0255">Endonuclease</keyword>
<accession>A0ABR9VTC7</accession>